<accession>A0A8C9H051</accession>
<reference evidence="5" key="1">
    <citation type="submission" date="2025-08" db="UniProtKB">
        <authorList>
            <consortium name="Ensembl"/>
        </authorList>
    </citation>
    <scope>IDENTIFICATION</scope>
</reference>
<evidence type="ECO:0000259" key="2">
    <source>
        <dbReference type="Pfam" id="PF03028"/>
    </source>
</evidence>
<dbReference type="InterPro" id="IPR043160">
    <property type="entry name" value="Dynein_C_barrel"/>
</dbReference>
<dbReference type="Pfam" id="PF03028">
    <property type="entry name" value="Dynein_heavy"/>
    <property type="match status" value="1"/>
</dbReference>
<proteinExistence type="predicted"/>
<dbReference type="AlphaFoldDB" id="A0A8C9H051"/>
<dbReference type="Gene3D" id="3.40.50.300">
    <property type="entry name" value="P-loop containing nucleotide triphosphate hydrolases"/>
    <property type="match status" value="1"/>
</dbReference>
<evidence type="ECO:0000259" key="3">
    <source>
        <dbReference type="Pfam" id="PF18198"/>
    </source>
</evidence>
<feature type="domain" description="Dynein heavy chain C-terminal" evidence="4">
    <location>
        <begin position="379"/>
        <end position="690"/>
    </location>
</feature>
<dbReference type="Pfam" id="PF18199">
    <property type="entry name" value="Dynein_C"/>
    <property type="match status" value="1"/>
</dbReference>
<dbReference type="Gene3D" id="3.10.490.20">
    <property type="match status" value="1"/>
</dbReference>
<sequence>MGQGQESIATKYLNDLSQSGGYVFLQNIHLMTKWLKEFEEILDNILANAHPTFRLFLSSAVPTEKNSTILPEKLLKKCIRINNEKSYSLKENIKVCLDKFMNINVDAVGDVTENGTGNASINGTAPVSKYDQDDKLKTVIFGISYYHSLLLARFLYGKIGFCQSYSFNDNDLEISFNIIKRYLIHSNIFPLADVLFLVGEIIYGGHITDVWDRRINKTYIKYILNEVYKHITMINDRNNIQVDDGRETNKPNQGICIENGTITNTTENDSNTFETVQNNQNDRNNNNISGILKNTQTNIFFEAFKFPDCTKYNLAQLKKYVDEKLKKEQTYLLGLHINAEIEYMKNECSRILQNLQELGSREIITSASDGSENINESNNISNKNDKQKSSNTSTNALYSLINQLLNELPEKIIIEDIKFEEITMNTFVVIALKETEQFNILLKCINDTLIEIKLVLDGILNINDKIQNTINSLLLHNIPEIWKNYSYPSKKKLMPWYNNLKLRINFMNEWINIIKNNVSIPNSVWLSALFNPIAFLTAIKQTFSHHAHIPIDKLKLKWYVTNVTKLEDLNNKNNSIYIHGLYLQGASWFINAKNDTLGFDTQNINDNTSYGNLVEAIPKHTYSPMPIIYVCCITNEQDEQMQQNGNINYLNTPLYVTSDRGNTYVCSIDLNLETDDIQDKWILAGVALFLSND</sequence>
<dbReference type="PANTHER" id="PTHR10676">
    <property type="entry name" value="DYNEIN HEAVY CHAIN FAMILY PROTEIN"/>
    <property type="match status" value="1"/>
</dbReference>
<dbReference type="Proteomes" id="UP000694416">
    <property type="component" value="Unplaced"/>
</dbReference>
<dbReference type="Gene3D" id="1.20.1270.280">
    <property type="match status" value="1"/>
</dbReference>
<protein>
    <submittedName>
        <fullName evidence="5">Dynein heavy chain-like protein PF11_0240</fullName>
    </submittedName>
</protein>
<dbReference type="InterPro" id="IPR026983">
    <property type="entry name" value="DHC"/>
</dbReference>
<dbReference type="PANTHER" id="PTHR10676:SF392">
    <property type="entry name" value="DYNEIN HEAVY CHAIN-LIKE PROTEIN 2"/>
    <property type="match status" value="1"/>
</dbReference>
<feature type="region of interest" description="Disordered" evidence="1">
    <location>
        <begin position="369"/>
        <end position="391"/>
    </location>
</feature>
<evidence type="ECO:0000313" key="5">
    <source>
        <dbReference type="Ensembl" id="ENSPTEP00000012541.1"/>
    </source>
</evidence>
<evidence type="ECO:0000313" key="6">
    <source>
        <dbReference type="Proteomes" id="UP000694416"/>
    </source>
</evidence>
<dbReference type="InterPro" id="IPR042219">
    <property type="entry name" value="AAA_lid_11_sf"/>
</dbReference>
<keyword evidence="6" id="KW-1185">Reference proteome</keyword>
<feature type="compositionally biased region" description="Low complexity" evidence="1">
    <location>
        <begin position="369"/>
        <end position="382"/>
    </location>
</feature>
<dbReference type="GO" id="GO:0045505">
    <property type="term" value="F:dynein intermediate chain binding"/>
    <property type="evidence" value="ECO:0007669"/>
    <property type="project" value="InterPro"/>
</dbReference>
<reference evidence="5" key="2">
    <citation type="submission" date="2025-09" db="UniProtKB">
        <authorList>
            <consortium name="Ensembl"/>
        </authorList>
    </citation>
    <scope>IDENTIFICATION</scope>
</reference>
<dbReference type="GO" id="GO:0060294">
    <property type="term" value="P:cilium movement involved in cell motility"/>
    <property type="evidence" value="ECO:0007669"/>
    <property type="project" value="TreeGrafter"/>
</dbReference>
<organism evidence="5 6">
    <name type="scientific">Piliocolobus tephrosceles</name>
    <name type="common">Ugandan red Colobus</name>
    <dbReference type="NCBI Taxonomy" id="591936"/>
    <lineage>
        <taxon>Eukaryota</taxon>
        <taxon>Metazoa</taxon>
        <taxon>Chordata</taxon>
        <taxon>Craniata</taxon>
        <taxon>Vertebrata</taxon>
        <taxon>Euteleostomi</taxon>
        <taxon>Mammalia</taxon>
        <taxon>Eutheria</taxon>
        <taxon>Euarchontoglires</taxon>
        <taxon>Primates</taxon>
        <taxon>Haplorrhini</taxon>
        <taxon>Catarrhini</taxon>
        <taxon>Cercopithecidae</taxon>
        <taxon>Colobinae</taxon>
        <taxon>Piliocolobus</taxon>
    </lineage>
</organism>
<evidence type="ECO:0000256" key="1">
    <source>
        <dbReference type="SAM" id="MobiDB-lite"/>
    </source>
</evidence>
<dbReference type="GO" id="GO:0051959">
    <property type="term" value="F:dynein light intermediate chain binding"/>
    <property type="evidence" value="ECO:0007669"/>
    <property type="project" value="InterPro"/>
</dbReference>
<dbReference type="Pfam" id="PF18198">
    <property type="entry name" value="AAA_lid_11"/>
    <property type="match status" value="1"/>
</dbReference>
<dbReference type="GO" id="GO:0008569">
    <property type="term" value="F:minus-end-directed microtubule motor activity"/>
    <property type="evidence" value="ECO:0007669"/>
    <property type="project" value="InterPro"/>
</dbReference>
<dbReference type="Gene3D" id="1.10.8.720">
    <property type="entry name" value="Region D6 of dynein motor"/>
    <property type="match status" value="1"/>
</dbReference>
<dbReference type="InterPro" id="IPR041228">
    <property type="entry name" value="Dynein_C"/>
</dbReference>
<dbReference type="InterPro" id="IPR027417">
    <property type="entry name" value="P-loop_NTPase"/>
</dbReference>
<feature type="domain" description="Dynein heavy chain region D6 P-loop" evidence="2">
    <location>
        <begin position="1"/>
        <end position="81"/>
    </location>
</feature>
<dbReference type="Ensembl" id="ENSPTET00000018866.1">
    <property type="protein sequence ID" value="ENSPTEP00000012541.1"/>
    <property type="gene ID" value="ENSPTEG00000014068.1"/>
</dbReference>
<dbReference type="GO" id="GO:0097729">
    <property type="term" value="C:9+2 motile cilium"/>
    <property type="evidence" value="ECO:0007669"/>
    <property type="project" value="TreeGrafter"/>
</dbReference>
<dbReference type="InterPro" id="IPR004273">
    <property type="entry name" value="Dynein_heavy_D6_P-loop"/>
</dbReference>
<dbReference type="GO" id="GO:0005930">
    <property type="term" value="C:axoneme"/>
    <property type="evidence" value="ECO:0007669"/>
    <property type="project" value="TreeGrafter"/>
</dbReference>
<feature type="domain" description="Dynein heavy chain AAA lid" evidence="3">
    <location>
        <begin position="137"/>
        <end position="226"/>
    </location>
</feature>
<name>A0A8C9H051_9PRIM</name>
<dbReference type="InterPro" id="IPR041658">
    <property type="entry name" value="AAA_lid_11"/>
</dbReference>
<evidence type="ECO:0000259" key="4">
    <source>
        <dbReference type="Pfam" id="PF18199"/>
    </source>
</evidence>
<dbReference type="GO" id="GO:0030286">
    <property type="term" value="C:dynein complex"/>
    <property type="evidence" value="ECO:0007669"/>
    <property type="project" value="InterPro"/>
</dbReference>